<evidence type="ECO:0000256" key="6">
    <source>
        <dbReference type="PIRSR" id="PIRSR000429-1"/>
    </source>
</evidence>
<dbReference type="GO" id="GO:0005739">
    <property type="term" value="C:mitochondrion"/>
    <property type="evidence" value="ECO:0007669"/>
    <property type="project" value="TreeGrafter"/>
</dbReference>
<dbReference type="PANTHER" id="PTHR18919">
    <property type="entry name" value="ACETYL-COA C-ACYLTRANSFERASE"/>
    <property type="match status" value="1"/>
</dbReference>
<dbReference type="FunFam" id="3.40.47.10:FF:000007">
    <property type="entry name" value="acetyl-CoA acetyltransferase, mitochondrial"/>
    <property type="match status" value="1"/>
</dbReference>
<evidence type="ECO:0000256" key="3">
    <source>
        <dbReference type="ARBA" id="ARBA00022679"/>
    </source>
</evidence>
<dbReference type="InterPro" id="IPR016039">
    <property type="entry name" value="Thiolase-like"/>
</dbReference>
<dbReference type="InterPro" id="IPR020610">
    <property type="entry name" value="Thiolase_AS"/>
</dbReference>
<dbReference type="AlphaFoldDB" id="A0A7S0G3J4"/>
<dbReference type="EMBL" id="HBEK01017518">
    <property type="protein sequence ID" value="CAD8399562.1"/>
    <property type="molecule type" value="Transcribed_RNA"/>
</dbReference>
<dbReference type="PANTHER" id="PTHR18919:SF165">
    <property type="entry name" value="ACETYL-COA ACETYLTRANSFERASE"/>
    <property type="match status" value="1"/>
</dbReference>
<evidence type="ECO:0000259" key="9">
    <source>
        <dbReference type="Pfam" id="PF02803"/>
    </source>
</evidence>
<evidence type="ECO:0000259" key="8">
    <source>
        <dbReference type="Pfam" id="PF00108"/>
    </source>
</evidence>
<dbReference type="CDD" id="cd00751">
    <property type="entry name" value="thiolase"/>
    <property type="match status" value="1"/>
</dbReference>
<evidence type="ECO:0000256" key="4">
    <source>
        <dbReference type="ARBA" id="ARBA00023315"/>
    </source>
</evidence>
<feature type="domain" description="Thiolase N-terminal" evidence="8">
    <location>
        <begin position="5"/>
        <end position="262"/>
    </location>
</feature>
<dbReference type="EC" id="2.3.1.9" evidence="2"/>
<accession>A0A7S0G3J4</accession>
<dbReference type="Pfam" id="PF02803">
    <property type="entry name" value="Thiolase_C"/>
    <property type="match status" value="1"/>
</dbReference>
<feature type="active site" description="Acyl-thioester intermediate" evidence="6">
    <location>
        <position position="89"/>
    </location>
</feature>
<evidence type="ECO:0000313" key="10">
    <source>
        <dbReference type="EMBL" id="CAD8399562.1"/>
    </source>
</evidence>
<sequence>MASEVVIVAAARTPIGSFGGALASVSAVELGAIALKEAIKRCGIQPSMIEELLFGNVLSANLGQSPARQVAVESGLACNVVCTTINKVCSSSLKATSLGAQAILTGTADIVAVAGAESMSNTPHYLPDARFGKKMGHGSTVDGLLKDGLWDPFNDHHMGIAAELCSEFHGLSREQQDRFACESYRRASEAYDCGLMQSEIAPVSLEVKGGVKDIVEDEEYKRLIPEKVSKLKPSFKSDGGTVTAANSSPLSDGGAAVILMSSEKALELGVKPLAKITGFADAEKRPEEFTTAPSEAIPKALARAKLQLSQVDYFEVNEAFSAVALANTKILGLDPQRVNVFGGAVSLGHPLGCSGARILVTLLNVLEKRSATTGVAAICNGGGGATAIAVERVKS</sequence>
<dbReference type="GO" id="GO:0006696">
    <property type="term" value="P:ergosterol biosynthetic process"/>
    <property type="evidence" value="ECO:0007669"/>
    <property type="project" value="TreeGrafter"/>
</dbReference>
<dbReference type="PIRSF" id="PIRSF000429">
    <property type="entry name" value="Ac-CoA_Ac_transf"/>
    <property type="match status" value="1"/>
</dbReference>
<dbReference type="SUPFAM" id="SSF53901">
    <property type="entry name" value="Thiolase-like"/>
    <property type="match status" value="2"/>
</dbReference>
<comment type="similarity">
    <text evidence="1 7">Belongs to the thiolase-like superfamily. Thiolase family.</text>
</comment>
<dbReference type="Gene3D" id="3.40.47.10">
    <property type="match status" value="1"/>
</dbReference>
<dbReference type="InterPro" id="IPR020616">
    <property type="entry name" value="Thiolase_N"/>
</dbReference>
<evidence type="ECO:0000256" key="5">
    <source>
        <dbReference type="ARBA" id="ARBA00037924"/>
    </source>
</evidence>
<feature type="active site" description="Proton acceptor" evidence="6">
    <location>
        <position position="379"/>
    </location>
</feature>
<dbReference type="InterPro" id="IPR020613">
    <property type="entry name" value="Thiolase_CS"/>
</dbReference>
<feature type="domain" description="Thiolase C-terminal" evidence="9">
    <location>
        <begin position="271"/>
        <end position="392"/>
    </location>
</feature>
<dbReference type="GO" id="GO:0003985">
    <property type="term" value="F:acetyl-CoA C-acetyltransferase activity"/>
    <property type="evidence" value="ECO:0007669"/>
    <property type="project" value="UniProtKB-EC"/>
</dbReference>
<evidence type="ECO:0000256" key="1">
    <source>
        <dbReference type="ARBA" id="ARBA00010982"/>
    </source>
</evidence>
<name>A0A7S0G3J4_9RHOD</name>
<dbReference type="InterPro" id="IPR002155">
    <property type="entry name" value="Thiolase"/>
</dbReference>
<feature type="active site" description="Proton acceptor" evidence="6">
    <location>
        <position position="349"/>
    </location>
</feature>
<dbReference type="GO" id="GO:0006635">
    <property type="term" value="P:fatty acid beta-oxidation"/>
    <property type="evidence" value="ECO:0007669"/>
    <property type="project" value="TreeGrafter"/>
</dbReference>
<reference evidence="10" key="1">
    <citation type="submission" date="2021-01" db="EMBL/GenBank/DDBJ databases">
        <authorList>
            <person name="Corre E."/>
            <person name="Pelletier E."/>
            <person name="Niang G."/>
            <person name="Scheremetjew M."/>
            <person name="Finn R."/>
            <person name="Kale V."/>
            <person name="Holt S."/>
            <person name="Cochrane G."/>
            <person name="Meng A."/>
            <person name="Brown T."/>
            <person name="Cohen L."/>
        </authorList>
    </citation>
    <scope>NUCLEOTIDE SEQUENCE</scope>
    <source>
        <strain evidence="10">UTEX LB 2760</strain>
    </source>
</reference>
<keyword evidence="4 7" id="KW-0012">Acyltransferase</keyword>
<dbReference type="Pfam" id="PF00108">
    <property type="entry name" value="Thiolase_N"/>
    <property type="match status" value="1"/>
</dbReference>
<protein>
    <recommendedName>
        <fullName evidence="2">acetyl-CoA C-acetyltransferase</fullName>
        <ecNumber evidence="2">2.3.1.9</ecNumber>
    </recommendedName>
</protein>
<proteinExistence type="inferred from homology"/>
<keyword evidence="3 7" id="KW-0808">Transferase</keyword>
<organism evidence="10">
    <name type="scientific">Rhodosorus marinus</name>
    <dbReference type="NCBI Taxonomy" id="101924"/>
    <lineage>
        <taxon>Eukaryota</taxon>
        <taxon>Rhodophyta</taxon>
        <taxon>Stylonematophyceae</taxon>
        <taxon>Stylonematales</taxon>
        <taxon>Stylonemataceae</taxon>
        <taxon>Rhodosorus</taxon>
    </lineage>
</organism>
<dbReference type="NCBIfam" id="TIGR01930">
    <property type="entry name" value="AcCoA-C-Actrans"/>
    <property type="match status" value="1"/>
</dbReference>
<comment type="pathway">
    <text evidence="5">Metabolic intermediate biosynthesis; (R)-mevalonate biosynthesis; (R)-mevalonate from acetyl-CoA: step 1/3.</text>
</comment>
<dbReference type="InterPro" id="IPR020617">
    <property type="entry name" value="Thiolase_C"/>
</dbReference>
<evidence type="ECO:0000256" key="7">
    <source>
        <dbReference type="RuleBase" id="RU003557"/>
    </source>
</evidence>
<gene>
    <name evidence="10" type="ORF">RMAR0315_LOCUS9555</name>
</gene>
<evidence type="ECO:0000256" key="2">
    <source>
        <dbReference type="ARBA" id="ARBA00012705"/>
    </source>
</evidence>
<dbReference type="PROSITE" id="PS00737">
    <property type="entry name" value="THIOLASE_2"/>
    <property type="match status" value="1"/>
</dbReference>
<dbReference type="PROSITE" id="PS00099">
    <property type="entry name" value="THIOLASE_3"/>
    <property type="match status" value="1"/>
</dbReference>